<feature type="region of interest" description="Disordered" evidence="1">
    <location>
        <begin position="145"/>
        <end position="219"/>
    </location>
</feature>
<dbReference type="AlphaFoldDB" id="A0AAV7RK71"/>
<sequence length="219" mass="24468">MMAALEKQVGTLVARAEDAENTSRKNNIRIVGLPETIEQQNLPEYLEKCIQDEVAPEGLTRFYTFERAQRVPARKKKTGAPPRPIVARLLHFKDRDHILAQARKAGELKIENAQWRRTEELDSSGCPRKPGTGWIFEKDLHVTGLVGPGDGRPRRSRRRKAAPTADQIRAERQRATVAVAALSGGETSPRPMGPRREARGSDTEVGSEDSTARALRCQW</sequence>
<organism evidence="2 3">
    <name type="scientific">Pleurodeles waltl</name>
    <name type="common">Iberian ribbed newt</name>
    <dbReference type="NCBI Taxonomy" id="8319"/>
    <lineage>
        <taxon>Eukaryota</taxon>
        <taxon>Metazoa</taxon>
        <taxon>Chordata</taxon>
        <taxon>Craniata</taxon>
        <taxon>Vertebrata</taxon>
        <taxon>Euteleostomi</taxon>
        <taxon>Amphibia</taxon>
        <taxon>Batrachia</taxon>
        <taxon>Caudata</taxon>
        <taxon>Salamandroidea</taxon>
        <taxon>Salamandridae</taxon>
        <taxon>Pleurodelinae</taxon>
        <taxon>Pleurodeles</taxon>
    </lineage>
</organism>
<protein>
    <submittedName>
        <fullName evidence="2">Uncharacterized protein</fullName>
    </submittedName>
</protein>
<evidence type="ECO:0000256" key="1">
    <source>
        <dbReference type="SAM" id="MobiDB-lite"/>
    </source>
</evidence>
<name>A0AAV7RK71_PLEWA</name>
<accession>A0AAV7RK71</accession>
<comment type="caution">
    <text evidence="2">The sequence shown here is derived from an EMBL/GenBank/DDBJ whole genome shotgun (WGS) entry which is preliminary data.</text>
</comment>
<evidence type="ECO:0000313" key="2">
    <source>
        <dbReference type="EMBL" id="KAJ1151997.1"/>
    </source>
</evidence>
<keyword evidence="3" id="KW-1185">Reference proteome</keyword>
<dbReference type="InterPro" id="IPR004244">
    <property type="entry name" value="Transposase_22"/>
</dbReference>
<proteinExistence type="predicted"/>
<dbReference type="Proteomes" id="UP001066276">
    <property type="component" value="Chromosome 5"/>
</dbReference>
<dbReference type="Gene3D" id="3.30.70.1820">
    <property type="entry name" value="L1 transposable element, RRM domain"/>
    <property type="match status" value="1"/>
</dbReference>
<gene>
    <name evidence="2" type="ORF">NDU88_004776</name>
</gene>
<dbReference type="PANTHER" id="PTHR11505">
    <property type="entry name" value="L1 TRANSPOSABLE ELEMENT-RELATED"/>
    <property type="match status" value="1"/>
</dbReference>
<dbReference type="EMBL" id="JANPWB010000009">
    <property type="protein sequence ID" value="KAJ1151997.1"/>
    <property type="molecule type" value="Genomic_DNA"/>
</dbReference>
<evidence type="ECO:0000313" key="3">
    <source>
        <dbReference type="Proteomes" id="UP001066276"/>
    </source>
</evidence>
<reference evidence="2" key="1">
    <citation type="journal article" date="2022" name="bioRxiv">
        <title>Sequencing and chromosome-scale assembly of the giantPleurodeles waltlgenome.</title>
        <authorList>
            <person name="Brown T."/>
            <person name="Elewa A."/>
            <person name="Iarovenko S."/>
            <person name="Subramanian E."/>
            <person name="Araus A.J."/>
            <person name="Petzold A."/>
            <person name="Susuki M."/>
            <person name="Suzuki K.-i.T."/>
            <person name="Hayashi T."/>
            <person name="Toyoda A."/>
            <person name="Oliveira C."/>
            <person name="Osipova E."/>
            <person name="Leigh N.D."/>
            <person name="Simon A."/>
            <person name="Yun M.H."/>
        </authorList>
    </citation>
    <scope>NUCLEOTIDE SEQUENCE</scope>
    <source>
        <strain evidence="2">20211129_DDA</strain>
        <tissue evidence="2">Liver</tissue>
    </source>
</reference>